<feature type="domain" description="NAD(P)-binding" evidence="1">
    <location>
        <begin position="7"/>
        <end position="189"/>
    </location>
</feature>
<reference evidence="2 3" key="1">
    <citation type="submission" date="2019-08" db="EMBL/GenBank/DDBJ databases">
        <title>Bacillus genomes from the desert of Cuatro Cienegas, Coahuila.</title>
        <authorList>
            <person name="Olmedo-Alvarez G."/>
        </authorList>
    </citation>
    <scope>NUCLEOTIDE SEQUENCE [LARGE SCALE GENOMIC DNA]</scope>
    <source>
        <strain evidence="2 3">CH446_14T</strain>
    </source>
</reference>
<evidence type="ECO:0000313" key="2">
    <source>
        <dbReference type="EMBL" id="TYS47769.1"/>
    </source>
</evidence>
<dbReference type="SUPFAM" id="SSF51735">
    <property type="entry name" value="NAD(P)-binding Rossmann-fold domains"/>
    <property type="match status" value="1"/>
</dbReference>
<gene>
    <name evidence="2" type="ORF">FZD51_12600</name>
</gene>
<dbReference type="CDD" id="cd05243">
    <property type="entry name" value="SDR_a5"/>
    <property type="match status" value="1"/>
</dbReference>
<dbReference type="InterPro" id="IPR036291">
    <property type="entry name" value="NAD(P)-bd_dom_sf"/>
</dbReference>
<dbReference type="PANTHER" id="PTHR15020">
    <property type="entry name" value="FLAVIN REDUCTASE-RELATED"/>
    <property type="match status" value="1"/>
</dbReference>
<proteinExistence type="predicted"/>
<dbReference type="AlphaFoldDB" id="A0A5D4RB34"/>
<dbReference type="InterPro" id="IPR016040">
    <property type="entry name" value="NAD(P)-bd_dom"/>
</dbReference>
<organism evidence="2 3">
    <name type="scientific">Bacillus infantis</name>
    <dbReference type="NCBI Taxonomy" id="324767"/>
    <lineage>
        <taxon>Bacteria</taxon>
        <taxon>Bacillati</taxon>
        <taxon>Bacillota</taxon>
        <taxon>Bacilli</taxon>
        <taxon>Bacillales</taxon>
        <taxon>Bacillaceae</taxon>
        <taxon>Bacillus</taxon>
    </lineage>
</organism>
<evidence type="ECO:0000313" key="3">
    <source>
        <dbReference type="Proteomes" id="UP000322139"/>
    </source>
</evidence>
<dbReference type="PANTHER" id="PTHR15020:SF50">
    <property type="entry name" value="UPF0659 PROTEIN YMR090W"/>
    <property type="match status" value="1"/>
</dbReference>
<evidence type="ECO:0000259" key="1">
    <source>
        <dbReference type="Pfam" id="PF13460"/>
    </source>
</evidence>
<dbReference type="Gene3D" id="3.40.50.720">
    <property type="entry name" value="NAD(P)-binding Rossmann-like Domain"/>
    <property type="match status" value="1"/>
</dbReference>
<protein>
    <submittedName>
        <fullName evidence="2">SDR family oxidoreductase</fullName>
    </submittedName>
</protein>
<sequence length="214" mass="23381">MNILIVGANGQIGRHLIKKLAETEHKSVAMVRKEEQAGELRELGADEVVIGDLEKDFSHAFEGVDSVVFTAGSGGHTGADKTILIDLWGAIKTIDQAKKHNISRFLLVSSMNADTPDAGIESMKHYFVAKKLADDHLRSSGLNYTIVRPGGLLNEPATGKILLEEKIQEYGSREITREDVAAVLAEAVDLENTYKKTFEILNGETPVKEALKQV</sequence>
<accession>A0A5D4RB34</accession>
<dbReference type="Proteomes" id="UP000322139">
    <property type="component" value="Unassembled WGS sequence"/>
</dbReference>
<name>A0A5D4RB34_9BACI</name>
<dbReference type="EMBL" id="VTER01000006">
    <property type="protein sequence ID" value="TYS47769.1"/>
    <property type="molecule type" value="Genomic_DNA"/>
</dbReference>
<dbReference type="RefSeq" id="WP_148975097.1">
    <property type="nucleotide sequence ID" value="NZ_JBNIKT010000010.1"/>
</dbReference>
<comment type="caution">
    <text evidence="2">The sequence shown here is derived from an EMBL/GenBank/DDBJ whole genome shotgun (WGS) entry which is preliminary data.</text>
</comment>
<dbReference type="Pfam" id="PF13460">
    <property type="entry name" value="NAD_binding_10"/>
    <property type="match status" value="1"/>
</dbReference>